<keyword evidence="6" id="KW-1185">Reference proteome</keyword>
<dbReference type="PANTHER" id="PTHR33164:SF44">
    <property type="entry name" value="TRANSCRIPTIONAL REGULATORY PROTEIN"/>
    <property type="match status" value="1"/>
</dbReference>
<name>Q1GX50_SPHAL</name>
<keyword evidence="3" id="KW-0804">Transcription</keyword>
<feature type="domain" description="HTH marR-type" evidence="4">
    <location>
        <begin position="37"/>
        <end position="172"/>
    </location>
</feature>
<evidence type="ECO:0000313" key="6">
    <source>
        <dbReference type="Proteomes" id="UP000006578"/>
    </source>
</evidence>
<dbReference type="GO" id="GO:0003677">
    <property type="term" value="F:DNA binding"/>
    <property type="evidence" value="ECO:0007669"/>
    <property type="project" value="UniProtKB-KW"/>
</dbReference>
<dbReference type="PROSITE" id="PS50995">
    <property type="entry name" value="HTH_MARR_2"/>
    <property type="match status" value="1"/>
</dbReference>
<evidence type="ECO:0000313" key="5">
    <source>
        <dbReference type="EMBL" id="ABF51772.1"/>
    </source>
</evidence>
<proteinExistence type="predicted"/>
<gene>
    <name evidence="5" type="ordered locus">Sala_0046</name>
</gene>
<dbReference type="SUPFAM" id="SSF46785">
    <property type="entry name" value="Winged helix' DNA-binding domain"/>
    <property type="match status" value="1"/>
</dbReference>
<dbReference type="InterPro" id="IPR036390">
    <property type="entry name" value="WH_DNA-bd_sf"/>
</dbReference>
<dbReference type="GO" id="GO:0003700">
    <property type="term" value="F:DNA-binding transcription factor activity"/>
    <property type="evidence" value="ECO:0007669"/>
    <property type="project" value="InterPro"/>
</dbReference>
<evidence type="ECO:0000259" key="4">
    <source>
        <dbReference type="PROSITE" id="PS50995"/>
    </source>
</evidence>
<dbReference type="CDD" id="cd00090">
    <property type="entry name" value="HTH_ARSR"/>
    <property type="match status" value="1"/>
</dbReference>
<dbReference type="InterPro" id="IPR023187">
    <property type="entry name" value="Tscrpt_reg_MarR-type_CS"/>
</dbReference>
<dbReference type="InterPro" id="IPR039422">
    <property type="entry name" value="MarR/SlyA-like"/>
</dbReference>
<dbReference type="InterPro" id="IPR011991">
    <property type="entry name" value="ArsR-like_HTH"/>
</dbReference>
<dbReference type="PROSITE" id="PS01117">
    <property type="entry name" value="HTH_MARR_1"/>
    <property type="match status" value="1"/>
</dbReference>
<protein>
    <submittedName>
        <fullName evidence="5">Transcriptional regulator, MarR family</fullName>
    </submittedName>
</protein>
<dbReference type="HOGENOM" id="CLU_102087_1_0_5"/>
<dbReference type="GO" id="GO:0006950">
    <property type="term" value="P:response to stress"/>
    <property type="evidence" value="ECO:0007669"/>
    <property type="project" value="TreeGrafter"/>
</dbReference>
<dbReference type="SMART" id="SM00347">
    <property type="entry name" value="HTH_MARR"/>
    <property type="match status" value="1"/>
</dbReference>
<reference evidence="5 6" key="1">
    <citation type="journal article" date="2009" name="Proc. Natl. Acad. Sci. U.S.A.">
        <title>The genomic basis of trophic strategy in marine bacteria.</title>
        <authorList>
            <person name="Lauro F.M."/>
            <person name="McDougald D."/>
            <person name="Thomas T."/>
            <person name="Williams T.J."/>
            <person name="Egan S."/>
            <person name="Rice S."/>
            <person name="DeMaere M.Z."/>
            <person name="Ting L."/>
            <person name="Ertan H."/>
            <person name="Johnson J."/>
            <person name="Ferriera S."/>
            <person name="Lapidus A."/>
            <person name="Anderson I."/>
            <person name="Kyrpides N."/>
            <person name="Munk A.C."/>
            <person name="Detter C."/>
            <person name="Han C.S."/>
            <person name="Brown M.V."/>
            <person name="Robb F.T."/>
            <person name="Kjelleberg S."/>
            <person name="Cavicchioli R."/>
        </authorList>
    </citation>
    <scope>NUCLEOTIDE SEQUENCE [LARGE SCALE GENOMIC DNA]</scope>
    <source>
        <strain evidence="6">DSM 13593 / LMG 18877 / RB2256</strain>
    </source>
</reference>
<accession>Q1GX50</accession>
<dbReference type="PANTHER" id="PTHR33164">
    <property type="entry name" value="TRANSCRIPTIONAL REGULATOR, MARR FAMILY"/>
    <property type="match status" value="1"/>
</dbReference>
<organism evidence="5 6">
    <name type="scientific">Sphingopyxis alaskensis (strain DSM 13593 / LMG 18877 / RB2256)</name>
    <name type="common">Sphingomonas alaskensis</name>
    <dbReference type="NCBI Taxonomy" id="317655"/>
    <lineage>
        <taxon>Bacteria</taxon>
        <taxon>Pseudomonadati</taxon>
        <taxon>Pseudomonadota</taxon>
        <taxon>Alphaproteobacteria</taxon>
        <taxon>Sphingomonadales</taxon>
        <taxon>Sphingomonadaceae</taxon>
        <taxon>Sphingopyxis</taxon>
    </lineage>
</organism>
<dbReference type="InterPro" id="IPR036388">
    <property type="entry name" value="WH-like_DNA-bd_sf"/>
</dbReference>
<dbReference type="PRINTS" id="PR00598">
    <property type="entry name" value="HTHMARR"/>
</dbReference>
<keyword evidence="1" id="KW-0805">Transcription regulation</keyword>
<dbReference type="InterPro" id="IPR000835">
    <property type="entry name" value="HTH_MarR-typ"/>
</dbReference>
<dbReference type="KEGG" id="sal:Sala_0046"/>
<dbReference type="EMBL" id="CP000356">
    <property type="protein sequence ID" value="ABF51772.1"/>
    <property type="molecule type" value="Genomic_DNA"/>
</dbReference>
<keyword evidence="2" id="KW-0238">DNA-binding</keyword>
<evidence type="ECO:0000256" key="2">
    <source>
        <dbReference type="ARBA" id="ARBA00023125"/>
    </source>
</evidence>
<dbReference type="Proteomes" id="UP000006578">
    <property type="component" value="Chromosome"/>
</dbReference>
<dbReference type="AlphaFoldDB" id="Q1GX50"/>
<dbReference type="Pfam" id="PF12802">
    <property type="entry name" value="MarR_2"/>
    <property type="match status" value="1"/>
</dbReference>
<evidence type="ECO:0000256" key="1">
    <source>
        <dbReference type="ARBA" id="ARBA00023015"/>
    </source>
</evidence>
<dbReference type="STRING" id="317655.Sala_0046"/>
<evidence type="ECO:0000256" key="3">
    <source>
        <dbReference type="ARBA" id="ARBA00023163"/>
    </source>
</evidence>
<dbReference type="Gene3D" id="1.10.10.10">
    <property type="entry name" value="Winged helix-like DNA-binding domain superfamily/Winged helix DNA-binding domain"/>
    <property type="match status" value="1"/>
</dbReference>
<dbReference type="eggNOG" id="COG1846">
    <property type="taxonomic scope" value="Bacteria"/>
</dbReference>
<sequence length="187" mass="20811">MERASCQRPARRATVATMPDDNFLSQVPAASALFLREEEVRRGIEFLFFAHASLWRAIDTPLAEKALGRAHYRALYFIARQPGLTISDLLALLGITKQSLGRVVKELEARGLVATRPGNRDRRAKELRLTDAGRAAERELFGALRDAMSRAYTHAGQQAVTGFWQVSEALVPPRDRRRIATLGKEAG</sequence>